<dbReference type="AlphaFoldDB" id="A0A2N5TBH3"/>
<evidence type="ECO:0000313" key="2">
    <source>
        <dbReference type="Proteomes" id="UP000235392"/>
    </source>
</evidence>
<proteinExistence type="predicted"/>
<sequence length="89" mass="9971">MAGKCNSVQRGRRKSLRGSSVIHILPARACQGTWTHLDAHFHRNLRLFFDSGVKATSILPSTFVYTTSRASWSQTSDFTSRYFSVATGF</sequence>
<dbReference type="EMBL" id="PGCI01000652">
    <property type="protein sequence ID" value="PLW22820.1"/>
    <property type="molecule type" value="Genomic_DNA"/>
</dbReference>
<reference evidence="1 2" key="1">
    <citation type="submission" date="2017-11" db="EMBL/GenBank/DDBJ databases">
        <title>De novo assembly and phasing of dikaryotic genomes from two isolates of Puccinia coronata f. sp. avenae, the causal agent of oat crown rust.</title>
        <authorList>
            <person name="Miller M.E."/>
            <person name="Zhang Y."/>
            <person name="Omidvar V."/>
            <person name="Sperschneider J."/>
            <person name="Schwessinger B."/>
            <person name="Raley C."/>
            <person name="Palmer J.M."/>
            <person name="Garnica D."/>
            <person name="Upadhyaya N."/>
            <person name="Rathjen J."/>
            <person name="Taylor J.M."/>
            <person name="Park R.F."/>
            <person name="Dodds P.N."/>
            <person name="Hirsch C.D."/>
            <person name="Kianian S.F."/>
            <person name="Figueroa M."/>
        </authorList>
    </citation>
    <scope>NUCLEOTIDE SEQUENCE [LARGE SCALE GENOMIC DNA]</scope>
    <source>
        <strain evidence="1">12SD80</strain>
    </source>
</reference>
<name>A0A2N5TBH3_9BASI</name>
<gene>
    <name evidence="1" type="ORF">PCASD_12143</name>
</gene>
<comment type="caution">
    <text evidence="1">The sequence shown here is derived from an EMBL/GenBank/DDBJ whole genome shotgun (WGS) entry which is preliminary data.</text>
</comment>
<protein>
    <submittedName>
        <fullName evidence="1">Uncharacterized protein</fullName>
    </submittedName>
</protein>
<accession>A0A2N5TBH3</accession>
<organism evidence="1 2">
    <name type="scientific">Puccinia coronata f. sp. avenae</name>
    <dbReference type="NCBI Taxonomy" id="200324"/>
    <lineage>
        <taxon>Eukaryota</taxon>
        <taxon>Fungi</taxon>
        <taxon>Dikarya</taxon>
        <taxon>Basidiomycota</taxon>
        <taxon>Pucciniomycotina</taxon>
        <taxon>Pucciniomycetes</taxon>
        <taxon>Pucciniales</taxon>
        <taxon>Pucciniaceae</taxon>
        <taxon>Puccinia</taxon>
    </lineage>
</organism>
<evidence type="ECO:0000313" key="1">
    <source>
        <dbReference type="EMBL" id="PLW22820.1"/>
    </source>
</evidence>
<dbReference type="Proteomes" id="UP000235392">
    <property type="component" value="Unassembled WGS sequence"/>
</dbReference>